<feature type="coiled-coil region" evidence="1">
    <location>
        <begin position="160"/>
        <end position="226"/>
    </location>
</feature>
<comment type="caution">
    <text evidence="2">The sequence shown here is derived from an EMBL/GenBank/DDBJ whole genome shotgun (WGS) entry which is preliminary data.</text>
</comment>
<gene>
    <name evidence="2" type="ORF">C7H19_18080</name>
</gene>
<accession>A0A2T1LUC2</accession>
<reference evidence="2 3" key="2">
    <citation type="submission" date="2018-03" db="EMBL/GenBank/DDBJ databases">
        <authorList>
            <person name="Keele B.F."/>
        </authorList>
    </citation>
    <scope>NUCLEOTIDE SEQUENCE [LARGE SCALE GENOMIC DNA]</scope>
    <source>
        <strain evidence="2 3">CCALA 016</strain>
    </source>
</reference>
<evidence type="ECO:0000256" key="1">
    <source>
        <dbReference type="SAM" id="Coils"/>
    </source>
</evidence>
<dbReference type="AlphaFoldDB" id="A0A2T1LUC2"/>
<reference evidence="2 3" key="1">
    <citation type="submission" date="2018-03" db="EMBL/GenBank/DDBJ databases">
        <title>The ancient ancestry and fast evolution of plastids.</title>
        <authorList>
            <person name="Moore K.R."/>
            <person name="Magnabosco C."/>
            <person name="Momper L."/>
            <person name="Gold D.A."/>
            <person name="Bosak T."/>
            <person name="Fournier G.P."/>
        </authorList>
    </citation>
    <scope>NUCLEOTIDE SEQUENCE [LARGE SCALE GENOMIC DNA]</scope>
    <source>
        <strain evidence="2 3">CCALA 016</strain>
    </source>
</reference>
<dbReference type="EMBL" id="PXOH01000023">
    <property type="protein sequence ID" value="PSF35049.1"/>
    <property type="molecule type" value="Genomic_DNA"/>
</dbReference>
<protein>
    <recommendedName>
        <fullName evidence="4">HlyD family secretion protein</fullName>
    </recommendedName>
</protein>
<keyword evidence="1" id="KW-0175">Coiled coil</keyword>
<evidence type="ECO:0000313" key="2">
    <source>
        <dbReference type="EMBL" id="PSF35049.1"/>
    </source>
</evidence>
<evidence type="ECO:0000313" key="3">
    <source>
        <dbReference type="Proteomes" id="UP000239001"/>
    </source>
</evidence>
<organism evidence="2 3">
    <name type="scientific">Aphanothece hegewaldii CCALA 016</name>
    <dbReference type="NCBI Taxonomy" id="2107694"/>
    <lineage>
        <taxon>Bacteria</taxon>
        <taxon>Bacillati</taxon>
        <taxon>Cyanobacteriota</taxon>
        <taxon>Cyanophyceae</taxon>
        <taxon>Oscillatoriophycideae</taxon>
        <taxon>Chroococcales</taxon>
        <taxon>Aphanothecaceae</taxon>
        <taxon>Aphanothece</taxon>
    </lineage>
</organism>
<dbReference type="Proteomes" id="UP000239001">
    <property type="component" value="Unassembled WGS sequence"/>
</dbReference>
<evidence type="ECO:0008006" key="4">
    <source>
        <dbReference type="Google" id="ProtNLM"/>
    </source>
</evidence>
<dbReference type="OrthoDB" id="561342at2"/>
<name>A0A2T1LUC2_9CHRO</name>
<proteinExistence type="predicted"/>
<keyword evidence="3" id="KW-1185">Reference proteome</keyword>
<sequence>MSIYNLIGWLALLGIVIGASTAFRPQTSPPQKQPLLPSPVYSPSTSYYHKITATLTSLEDLKIKVGDRIQPDTIITEHPTERQELATKQQQLEAKITQLSLPIPPISPLFPPNLASEEIALRQAKLKLEQITQKMNTGSSLKFKQPELSAIFESDKIEQLNQLQDQQHNARLEIEAAIARLDEAKSRYEQQLDEYKLRLAEYQTRLQRQQDELILLQNQLKTLRDQQHNTGIVRSPYSGKVHRIKVIKQQDQNITVEIILVVRDDSNYD</sequence>
<dbReference type="RefSeq" id="WP_106458319.1">
    <property type="nucleotide sequence ID" value="NZ_PXOH01000023.1"/>
</dbReference>